<sequence length="126" mass="13608">MTIFTHVVVGTNDLDRARAFYDEVLGTLGIKRVMSMDTASLWGIEGPEFMVTKPGNGLPSTYANGGTVSFAAPTRAAVHEFHQAALKLGAKDEGQPGPRNFTPTSYAAYVRDPDGNKICTYCFEAM</sequence>
<dbReference type="Pfam" id="PF00903">
    <property type="entry name" value="Glyoxalase"/>
    <property type="match status" value="1"/>
</dbReference>
<dbReference type="InterPro" id="IPR029068">
    <property type="entry name" value="Glyas_Bleomycin-R_OHBP_Dase"/>
</dbReference>
<evidence type="ECO:0000259" key="1">
    <source>
        <dbReference type="PROSITE" id="PS51819"/>
    </source>
</evidence>
<dbReference type="SUPFAM" id="SSF54593">
    <property type="entry name" value="Glyoxalase/Bleomycin resistance protein/Dihydroxybiphenyl dioxygenase"/>
    <property type="match status" value="1"/>
</dbReference>
<gene>
    <name evidence="2" type="ORF">RR42_s1021</name>
</gene>
<dbReference type="Gene3D" id="3.10.180.10">
    <property type="entry name" value="2,3-Dihydroxybiphenyl 1,2-Dioxygenase, domain 1"/>
    <property type="match status" value="1"/>
</dbReference>
<dbReference type="AlphaFoldDB" id="A0A0C4YJ00"/>
<evidence type="ECO:0000313" key="3">
    <source>
        <dbReference type="Proteomes" id="UP000031843"/>
    </source>
</evidence>
<dbReference type="PANTHER" id="PTHR35006:SF1">
    <property type="entry name" value="BLL2941 PROTEIN"/>
    <property type="match status" value="1"/>
</dbReference>
<dbReference type="PANTHER" id="PTHR35006">
    <property type="entry name" value="GLYOXALASE FAMILY PROTEIN (AFU_ORTHOLOGUE AFUA_5G14830)"/>
    <property type="match status" value="1"/>
</dbReference>
<keyword evidence="2" id="KW-0456">Lyase</keyword>
<accession>A0A0C4YJ00</accession>
<protein>
    <submittedName>
        <fullName evidence="2">Lactoylglutathione lyase</fullName>
    </submittedName>
</protein>
<dbReference type="GO" id="GO:0016829">
    <property type="term" value="F:lyase activity"/>
    <property type="evidence" value="ECO:0007669"/>
    <property type="project" value="UniProtKB-KW"/>
</dbReference>
<dbReference type="InterPro" id="IPR004360">
    <property type="entry name" value="Glyas_Fos-R_dOase_dom"/>
</dbReference>
<evidence type="ECO:0000313" key="2">
    <source>
        <dbReference type="EMBL" id="AJG22610.1"/>
    </source>
</evidence>
<name>A0A0C4YJ00_9BURK</name>
<dbReference type="OrthoDB" id="9800438at2"/>
<feature type="domain" description="VOC" evidence="1">
    <location>
        <begin position="3"/>
        <end position="123"/>
    </location>
</feature>
<dbReference type="RefSeq" id="WP_043354174.1">
    <property type="nucleotide sequence ID" value="NZ_CP010537.1"/>
</dbReference>
<keyword evidence="3" id="KW-1185">Reference proteome</keyword>
<reference evidence="2 3" key="1">
    <citation type="journal article" date="2015" name="Genome Announc.">
        <title>Complete Genome Sequence of Cupriavidus basilensis 4G11, Isolated from the Oak Ridge Field Research Center Site.</title>
        <authorList>
            <person name="Ray J."/>
            <person name="Waters R.J."/>
            <person name="Skerker J.M."/>
            <person name="Kuehl J.V."/>
            <person name="Price M.N."/>
            <person name="Huang J."/>
            <person name="Chakraborty R."/>
            <person name="Arkin A.P."/>
            <person name="Deutschbauer A."/>
        </authorList>
    </citation>
    <scope>NUCLEOTIDE SEQUENCE [LARGE SCALE GENOMIC DNA]</scope>
    <source>
        <strain evidence="2">4G11</strain>
    </source>
</reference>
<dbReference type="Proteomes" id="UP000031843">
    <property type="component" value="Chromosome secondary"/>
</dbReference>
<dbReference type="CDD" id="cd07262">
    <property type="entry name" value="VOC_like"/>
    <property type="match status" value="1"/>
</dbReference>
<dbReference type="InterPro" id="IPR037523">
    <property type="entry name" value="VOC_core"/>
</dbReference>
<organism evidence="2 3">
    <name type="scientific">Cupriavidus basilensis</name>
    <dbReference type="NCBI Taxonomy" id="68895"/>
    <lineage>
        <taxon>Bacteria</taxon>
        <taxon>Pseudomonadati</taxon>
        <taxon>Pseudomonadota</taxon>
        <taxon>Betaproteobacteria</taxon>
        <taxon>Burkholderiales</taxon>
        <taxon>Burkholderiaceae</taxon>
        <taxon>Cupriavidus</taxon>
    </lineage>
</organism>
<dbReference type="PROSITE" id="PS51819">
    <property type="entry name" value="VOC"/>
    <property type="match status" value="1"/>
</dbReference>
<dbReference type="STRING" id="68895.RR42_s1021"/>
<dbReference type="EMBL" id="CP010537">
    <property type="protein sequence ID" value="AJG22610.1"/>
    <property type="molecule type" value="Genomic_DNA"/>
</dbReference>
<dbReference type="KEGG" id="cbw:RR42_s1021"/>
<proteinExistence type="predicted"/>